<evidence type="ECO:0000313" key="12">
    <source>
        <dbReference type="EMBL" id="RHD04230.1"/>
    </source>
</evidence>
<comment type="subcellular location">
    <subcellularLocation>
        <location evidence="1">Cell membrane</location>
        <topology evidence="1">Peripheral membrane protein</topology>
    </subcellularLocation>
</comment>
<keyword evidence="14" id="KW-1185">Reference proteome</keyword>
<evidence type="ECO:0000313" key="16">
    <source>
        <dbReference type="Proteomes" id="UP000266391"/>
    </source>
</evidence>
<dbReference type="OrthoDB" id="9776369at2"/>
<keyword evidence="3" id="KW-1003">Cell membrane</keyword>
<protein>
    <submittedName>
        <fullName evidence="8">ABC transporter ATPase</fullName>
    </submittedName>
    <submittedName>
        <fullName evidence="10">ATP-binding cassette domain-containing protein</fullName>
    </submittedName>
    <submittedName>
        <fullName evidence="9">Spermidine/putrescine import ATP-binding protein PotA</fullName>
        <ecNumber evidence="9">3.6.3.31</ecNumber>
    </submittedName>
</protein>
<reference evidence="8" key="1">
    <citation type="submission" date="2015-05" db="EMBL/GenBank/DDBJ databases">
        <authorList>
            <person name="Wang D.B."/>
            <person name="Wang M."/>
        </authorList>
    </citation>
    <scope>NUCLEOTIDE SEQUENCE [LARGE SCALE GENOMIC DNA]</scope>
    <source>
        <strain evidence="8">L1-83</strain>
    </source>
</reference>
<evidence type="ECO:0000313" key="18">
    <source>
        <dbReference type="Proteomes" id="UP000285820"/>
    </source>
</evidence>
<dbReference type="PROSITE" id="PS00211">
    <property type="entry name" value="ABC_TRANSPORTER_1"/>
    <property type="match status" value="1"/>
</dbReference>
<dbReference type="SUPFAM" id="SSF52540">
    <property type="entry name" value="P-loop containing nucleoside triphosphate hydrolases"/>
    <property type="match status" value="1"/>
</dbReference>
<dbReference type="GO" id="GO:0005524">
    <property type="term" value="F:ATP binding"/>
    <property type="evidence" value="ECO:0007669"/>
    <property type="project" value="UniProtKB-KW"/>
</dbReference>
<evidence type="ECO:0000313" key="8">
    <source>
        <dbReference type="EMBL" id="CRL35171.1"/>
    </source>
</evidence>
<evidence type="ECO:0000256" key="4">
    <source>
        <dbReference type="ARBA" id="ARBA00022741"/>
    </source>
</evidence>
<dbReference type="AlphaFoldDB" id="A0A0M6WFS6"/>
<evidence type="ECO:0000256" key="2">
    <source>
        <dbReference type="ARBA" id="ARBA00022448"/>
    </source>
</evidence>
<accession>A0A0M6WFS6</accession>
<evidence type="ECO:0000256" key="1">
    <source>
        <dbReference type="ARBA" id="ARBA00004202"/>
    </source>
</evidence>
<evidence type="ECO:0000313" key="11">
    <source>
        <dbReference type="EMBL" id="RHA84790.1"/>
    </source>
</evidence>
<dbReference type="PANTHER" id="PTHR42788">
    <property type="entry name" value="TAURINE IMPORT ATP-BINDING PROTEIN-RELATED"/>
    <property type="match status" value="1"/>
</dbReference>
<dbReference type="GO" id="GO:0016887">
    <property type="term" value="F:ATP hydrolysis activity"/>
    <property type="evidence" value="ECO:0007669"/>
    <property type="project" value="InterPro"/>
</dbReference>
<proteinExistence type="predicted"/>
<evidence type="ECO:0000313" key="10">
    <source>
        <dbReference type="EMBL" id="RGR67669.1"/>
    </source>
</evidence>
<evidence type="ECO:0000256" key="6">
    <source>
        <dbReference type="ARBA" id="ARBA00023136"/>
    </source>
</evidence>
<name>A0A0M6WFS6_9FIRM</name>
<feature type="domain" description="ABC transporter" evidence="7">
    <location>
        <begin position="5"/>
        <end position="252"/>
    </location>
</feature>
<dbReference type="Gene3D" id="3.40.50.300">
    <property type="entry name" value="P-loop containing nucleotide triphosphate hydrolases"/>
    <property type="match status" value="1"/>
</dbReference>
<organism evidence="8 14">
    <name type="scientific">Roseburia inulinivorans</name>
    <dbReference type="NCBI Taxonomy" id="360807"/>
    <lineage>
        <taxon>Bacteria</taxon>
        <taxon>Bacillati</taxon>
        <taxon>Bacillota</taxon>
        <taxon>Clostridia</taxon>
        <taxon>Lachnospirales</taxon>
        <taxon>Lachnospiraceae</taxon>
        <taxon>Roseburia</taxon>
    </lineage>
</organism>
<dbReference type="GO" id="GO:0005886">
    <property type="term" value="C:plasma membrane"/>
    <property type="evidence" value="ECO:0007669"/>
    <property type="project" value="UniProtKB-SubCell"/>
</dbReference>
<dbReference type="Proteomes" id="UP000283492">
    <property type="component" value="Unassembled WGS sequence"/>
</dbReference>
<evidence type="ECO:0000313" key="19">
    <source>
        <dbReference type="Proteomes" id="UP000286271"/>
    </source>
</evidence>
<dbReference type="SMART" id="SM00382">
    <property type="entry name" value="AAA"/>
    <property type="match status" value="1"/>
</dbReference>
<dbReference type="EMBL" id="QSKW01000002">
    <property type="protein sequence ID" value="RHF00095.1"/>
    <property type="molecule type" value="Genomic_DNA"/>
</dbReference>
<dbReference type="InterPro" id="IPR003439">
    <property type="entry name" value="ABC_transporter-like_ATP-bd"/>
</dbReference>
<dbReference type="Pfam" id="PF00005">
    <property type="entry name" value="ABC_tran"/>
    <property type="match status" value="1"/>
</dbReference>
<dbReference type="Proteomes" id="UP000049828">
    <property type="component" value="Unassembled WGS sequence"/>
</dbReference>
<keyword evidence="4" id="KW-0547">Nucleotide-binding</keyword>
<dbReference type="PANTHER" id="PTHR42788:SF7">
    <property type="entry name" value="NITRATE ABC TRANSPORTER ATP-BINDING PROTEIN"/>
    <property type="match status" value="1"/>
</dbReference>
<keyword evidence="6" id="KW-0472">Membrane</keyword>
<dbReference type="InterPro" id="IPR003593">
    <property type="entry name" value="AAA+_ATPase"/>
</dbReference>
<gene>
    <name evidence="9" type="primary">potA_2</name>
    <name evidence="13" type="ORF">DW707_02505</name>
    <name evidence="12" type="ORF">DW813_05980</name>
    <name evidence="11" type="ORF">DW914_14695</name>
    <name evidence="10" type="ORF">DWY29_09885</name>
    <name evidence="9" type="ORF">ERS852392_00568</name>
    <name evidence="8" type="ORF">RIL183_16271</name>
</gene>
<dbReference type="Proteomes" id="UP000266391">
    <property type="component" value="Unassembled WGS sequence"/>
</dbReference>
<evidence type="ECO:0000256" key="5">
    <source>
        <dbReference type="ARBA" id="ARBA00022840"/>
    </source>
</evidence>
<evidence type="ECO:0000313" key="17">
    <source>
        <dbReference type="Proteomes" id="UP000283492"/>
    </source>
</evidence>
<dbReference type="Proteomes" id="UP000285820">
    <property type="component" value="Unassembled WGS sequence"/>
</dbReference>
<dbReference type="EMBL" id="QRUN01000013">
    <property type="protein sequence ID" value="RGR67669.1"/>
    <property type="molecule type" value="Genomic_DNA"/>
</dbReference>
<sequence>MAEMLKIDHICKTFNAGTINEKVALNGVDLTLEDGDFVTVIGGNGAGKSTTLNAVAGVWPVDSGKIFIGGDDVTKLSEYKRAKYLGRVFQDPMTGTATTMSIEENMAIAARRGRKRGLSWGITKAERDTYREMLKTLDLGLEDRLTSKVGLLSGGQRQAITLLMASIQKPKLLLLDEHTAALDPKTAAKVLEISDKIISDNHLTAMMVTHNMKDAIVHGNRLIMMHEGKVILNISGEEKKKLTVEDLLHQFEKVSGQEFANDKALLS</sequence>
<evidence type="ECO:0000256" key="3">
    <source>
        <dbReference type="ARBA" id="ARBA00022475"/>
    </source>
</evidence>
<keyword evidence="2" id="KW-0813">Transport</keyword>
<evidence type="ECO:0000313" key="14">
    <source>
        <dbReference type="Proteomes" id="UP000049828"/>
    </source>
</evidence>
<dbReference type="STRING" id="360807.ERS852392_00568"/>
<dbReference type="EC" id="3.6.3.31" evidence="9"/>
<dbReference type="InterPro" id="IPR027417">
    <property type="entry name" value="P-loop_NTPase"/>
</dbReference>
<dbReference type="EMBL" id="QSIQ01000007">
    <property type="protein sequence ID" value="RHD04230.1"/>
    <property type="molecule type" value="Genomic_DNA"/>
</dbReference>
<evidence type="ECO:0000313" key="15">
    <source>
        <dbReference type="Proteomes" id="UP000095395"/>
    </source>
</evidence>
<evidence type="ECO:0000259" key="7">
    <source>
        <dbReference type="PROSITE" id="PS50893"/>
    </source>
</evidence>
<dbReference type="Proteomes" id="UP000286271">
    <property type="component" value="Unassembled WGS sequence"/>
</dbReference>
<dbReference type="EMBL" id="QSFX01000032">
    <property type="protein sequence ID" value="RHA84790.1"/>
    <property type="molecule type" value="Genomic_DNA"/>
</dbReference>
<reference evidence="14" key="2">
    <citation type="submission" date="2015-05" db="EMBL/GenBank/DDBJ databases">
        <authorList>
            <consortium name="Pathogen Informatics"/>
        </authorList>
    </citation>
    <scope>NUCLEOTIDE SEQUENCE [LARGE SCALE GENOMIC DNA]</scope>
    <source>
        <strain evidence="9 15">2789STDY5608835</strain>
        <strain evidence="14">L1-83</strain>
    </source>
</reference>
<dbReference type="Proteomes" id="UP000095395">
    <property type="component" value="Unassembled WGS sequence"/>
</dbReference>
<reference evidence="16 17" key="3">
    <citation type="submission" date="2018-08" db="EMBL/GenBank/DDBJ databases">
        <title>A genome reference for cultivated species of the human gut microbiota.</title>
        <authorList>
            <person name="Zou Y."/>
            <person name="Xue W."/>
            <person name="Luo G."/>
        </authorList>
    </citation>
    <scope>NUCLEOTIDE SEQUENCE [LARGE SCALE GENOMIC DNA]</scope>
    <source>
        <strain evidence="10 18">AF24-4</strain>
        <strain evidence="13 19">AM27-11</strain>
        <strain evidence="12 16">AM32-8LB</strain>
        <strain evidence="11 17">AM42-1AC</strain>
    </source>
</reference>
<dbReference type="EMBL" id="CYYR01000003">
    <property type="protein sequence ID" value="CUN50453.1"/>
    <property type="molecule type" value="Genomic_DNA"/>
</dbReference>
<dbReference type="PROSITE" id="PS50893">
    <property type="entry name" value="ABC_TRANSPORTER_2"/>
    <property type="match status" value="1"/>
</dbReference>
<dbReference type="EMBL" id="CVRS01000059">
    <property type="protein sequence ID" value="CRL35171.1"/>
    <property type="molecule type" value="Genomic_DNA"/>
</dbReference>
<dbReference type="InterPro" id="IPR050166">
    <property type="entry name" value="ABC_transporter_ATP-bind"/>
</dbReference>
<dbReference type="InterPro" id="IPR017871">
    <property type="entry name" value="ABC_transporter-like_CS"/>
</dbReference>
<evidence type="ECO:0000313" key="9">
    <source>
        <dbReference type="EMBL" id="CUN50453.1"/>
    </source>
</evidence>
<keyword evidence="5 9" id="KW-0067">ATP-binding</keyword>
<keyword evidence="9" id="KW-0378">Hydrolase</keyword>
<evidence type="ECO:0000313" key="13">
    <source>
        <dbReference type="EMBL" id="RHF00095.1"/>
    </source>
</evidence>